<dbReference type="EC" id="4.6.1.16" evidence="2"/>
<dbReference type="AlphaFoldDB" id="A0A2U1JDV6"/>
<evidence type="ECO:0000313" key="6">
    <source>
        <dbReference type="Proteomes" id="UP000245591"/>
    </source>
</evidence>
<sequence>MNGKKSTRKIETGFPLPVIKTNLPGTSIVNWTTRFLTVYGNLFDSKETVTSDPNRIFMKLRLGLRFMFCGLDIVWERLLKQIVLLPYRMFFGYRISINKNCTAIISEFPSIETGCGTNIQIWCYNQETIRFLWINGNFGKGILSRSQPTWEGRYRKHLENTDSELYVEEITLERRAKKYGSKSALSKNYSLVTSTEASYMEPIRLTLCETLFLSTALGCLVVVDEKNNKVELCDLWKKILFSTNKLITWDHDILVEYAAYYYYRSRGWVVRPGLKFALDFILYKDGPQSNHSQFGVKIIKVSEGIKSNRETDFELRLLHSLNRICSQVKKTLIICYVHVPDCGTVPNLPLIDVSNYKITEIRTSRFNPDQNR</sequence>
<dbReference type="GO" id="GO:0000379">
    <property type="term" value="P:tRNA-type intron splice site recognition and cleavage"/>
    <property type="evidence" value="ECO:0007669"/>
    <property type="project" value="TreeGrafter"/>
</dbReference>
<proteinExistence type="inferred from homology"/>
<evidence type="ECO:0000256" key="2">
    <source>
        <dbReference type="ARBA" id="ARBA00012573"/>
    </source>
</evidence>
<dbReference type="InterPro" id="IPR011856">
    <property type="entry name" value="tRNA_endonuc-like_dom_sf"/>
</dbReference>
<dbReference type="InterPro" id="IPR036167">
    <property type="entry name" value="tRNA_intron_Endo_cat-like_sf"/>
</dbReference>
<dbReference type="SUPFAM" id="SSF53032">
    <property type="entry name" value="tRNA-intron endonuclease catalytic domain-like"/>
    <property type="match status" value="1"/>
</dbReference>
<dbReference type="Gene3D" id="3.40.1350.10">
    <property type="match status" value="1"/>
</dbReference>
<dbReference type="GO" id="GO:0005737">
    <property type="term" value="C:cytoplasm"/>
    <property type="evidence" value="ECO:0007669"/>
    <property type="project" value="TreeGrafter"/>
</dbReference>
<dbReference type="PANTHER" id="PTHR21227">
    <property type="entry name" value="TRNA-SPLICING ENDONUCLEASE SUBUNIT SEN2"/>
    <property type="match status" value="1"/>
</dbReference>
<comment type="catalytic activity">
    <reaction evidence="3">
        <text>pretRNA = a 3'-half-tRNA molecule with a 5'-OH end + a 5'-half-tRNA molecule with a 2',3'-cyclic phosphate end + an intron with a 2',3'-cyclic phosphate and a 5'-hydroxyl terminus.</text>
        <dbReference type="EC" id="4.6.1.16"/>
    </reaction>
</comment>
<dbReference type="InterPro" id="IPR006677">
    <property type="entry name" value="tRNA_intron_Endonuc_cat-like"/>
</dbReference>
<dbReference type="CDD" id="cd22363">
    <property type="entry name" value="tRNA-intron_lyase_C"/>
    <property type="match status" value="1"/>
</dbReference>
<comment type="similarity">
    <text evidence="1">Belongs to the tRNA-intron endonuclease family.</text>
</comment>
<dbReference type="GO" id="GO:0000214">
    <property type="term" value="C:tRNA-intron endonuclease complex"/>
    <property type="evidence" value="ECO:0007669"/>
    <property type="project" value="TreeGrafter"/>
</dbReference>
<evidence type="ECO:0000259" key="4">
    <source>
        <dbReference type="Pfam" id="PF01974"/>
    </source>
</evidence>
<feature type="domain" description="tRNA intron endonuclease catalytic" evidence="4">
    <location>
        <begin position="255"/>
        <end position="338"/>
    </location>
</feature>
<dbReference type="Proteomes" id="UP000245591">
    <property type="component" value="Unassembled WGS sequence"/>
</dbReference>
<evidence type="ECO:0000256" key="3">
    <source>
        <dbReference type="ARBA" id="ARBA00034031"/>
    </source>
</evidence>
<comment type="caution">
    <text evidence="5">The sequence shown here is derived from an EMBL/GenBank/DDBJ whole genome shotgun (WGS) entry which is preliminary data.</text>
</comment>
<name>A0A2U1JDV6_SMIAN</name>
<evidence type="ECO:0000313" key="5">
    <source>
        <dbReference type="EMBL" id="PWA03290.1"/>
    </source>
</evidence>
<dbReference type="NCBIfam" id="TIGR00324">
    <property type="entry name" value="endA"/>
    <property type="match status" value="1"/>
</dbReference>
<dbReference type="EMBL" id="MBFU01000023">
    <property type="protein sequence ID" value="PWA03290.1"/>
    <property type="molecule type" value="Genomic_DNA"/>
</dbReference>
<dbReference type="GO" id="GO:0000213">
    <property type="term" value="F:tRNA-intron lyase activity"/>
    <property type="evidence" value="ECO:0007669"/>
    <property type="project" value="UniProtKB-EC"/>
</dbReference>
<dbReference type="GO" id="GO:0003676">
    <property type="term" value="F:nucleic acid binding"/>
    <property type="evidence" value="ECO:0007669"/>
    <property type="project" value="InterPro"/>
</dbReference>
<organism evidence="5 6">
    <name type="scientific">Smittium angustum</name>
    <dbReference type="NCBI Taxonomy" id="133377"/>
    <lineage>
        <taxon>Eukaryota</taxon>
        <taxon>Fungi</taxon>
        <taxon>Fungi incertae sedis</taxon>
        <taxon>Zoopagomycota</taxon>
        <taxon>Kickxellomycotina</taxon>
        <taxon>Harpellomycetes</taxon>
        <taxon>Harpellales</taxon>
        <taxon>Legeriomycetaceae</taxon>
        <taxon>Smittium</taxon>
    </lineage>
</organism>
<dbReference type="Pfam" id="PF01974">
    <property type="entry name" value="tRNA_int_endo"/>
    <property type="match status" value="1"/>
</dbReference>
<protein>
    <recommendedName>
        <fullName evidence="2">tRNA-intron lyase</fullName>
        <ecNumber evidence="2">4.6.1.16</ecNumber>
    </recommendedName>
</protein>
<dbReference type="InterPro" id="IPR006676">
    <property type="entry name" value="tRNA_splic"/>
</dbReference>
<accession>A0A2U1JDV6</accession>
<keyword evidence="6" id="KW-1185">Reference proteome</keyword>
<dbReference type="PANTHER" id="PTHR21227:SF0">
    <property type="entry name" value="TRNA-SPLICING ENDONUCLEASE SUBUNIT SEN2"/>
    <property type="match status" value="1"/>
</dbReference>
<evidence type="ECO:0000256" key="1">
    <source>
        <dbReference type="ARBA" id="ARBA00008078"/>
    </source>
</evidence>
<reference evidence="5 6" key="1">
    <citation type="journal article" date="2018" name="MBio">
        <title>Comparative Genomics Reveals the Core Gene Toolbox for the Fungus-Insect Symbiosis.</title>
        <authorList>
            <person name="Wang Y."/>
            <person name="Stata M."/>
            <person name="Wang W."/>
            <person name="Stajich J.E."/>
            <person name="White M.M."/>
            <person name="Moncalvo J.M."/>
        </authorList>
    </citation>
    <scope>NUCLEOTIDE SEQUENCE [LARGE SCALE GENOMIC DNA]</scope>
    <source>
        <strain evidence="5 6">AUS-126-30</strain>
    </source>
</reference>
<gene>
    <name evidence="5" type="ORF">BB558_000541</name>
</gene>